<protein>
    <submittedName>
        <fullName evidence="2">Uncharacterized protein</fullName>
    </submittedName>
</protein>
<name>A0A6A4SBP0_SCOMX</name>
<reference evidence="2 3" key="1">
    <citation type="submission" date="2019-06" db="EMBL/GenBank/DDBJ databases">
        <title>Draft genomes of female and male turbot (Scophthalmus maximus).</title>
        <authorList>
            <person name="Xu H."/>
            <person name="Xu X.-W."/>
            <person name="Shao C."/>
            <person name="Chen S."/>
        </authorList>
    </citation>
    <scope>NUCLEOTIDE SEQUENCE [LARGE SCALE GENOMIC DNA]</scope>
    <source>
        <strain evidence="2">Ysfricsl-2016a</strain>
        <tissue evidence="2">Blood</tissue>
    </source>
</reference>
<dbReference type="AlphaFoldDB" id="A0A6A4SBP0"/>
<accession>A0A6A4SBP0</accession>
<evidence type="ECO:0000313" key="3">
    <source>
        <dbReference type="Proteomes" id="UP000438429"/>
    </source>
</evidence>
<evidence type="ECO:0000256" key="1">
    <source>
        <dbReference type="SAM" id="MobiDB-lite"/>
    </source>
</evidence>
<comment type="caution">
    <text evidence="2">The sequence shown here is derived from an EMBL/GenBank/DDBJ whole genome shotgun (WGS) entry which is preliminary data.</text>
</comment>
<organism evidence="2 3">
    <name type="scientific">Scophthalmus maximus</name>
    <name type="common">Turbot</name>
    <name type="synonym">Psetta maxima</name>
    <dbReference type="NCBI Taxonomy" id="52904"/>
    <lineage>
        <taxon>Eukaryota</taxon>
        <taxon>Metazoa</taxon>
        <taxon>Chordata</taxon>
        <taxon>Craniata</taxon>
        <taxon>Vertebrata</taxon>
        <taxon>Euteleostomi</taxon>
        <taxon>Actinopterygii</taxon>
        <taxon>Neopterygii</taxon>
        <taxon>Teleostei</taxon>
        <taxon>Neoteleostei</taxon>
        <taxon>Acanthomorphata</taxon>
        <taxon>Carangaria</taxon>
        <taxon>Pleuronectiformes</taxon>
        <taxon>Pleuronectoidei</taxon>
        <taxon>Scophthalmidae</taxon>
        <taxon>Scophthalmus</taxon>
    </lineage>
</organism>
<evidence type="ECO:0000313" key="2">
    <source>
        <dbReference type="EMBL" id="KAF0029718.1"/>
    </source>
</evidence>
<proteinExistence type="predicted"/>
<dbReference type="EMBL" id="VEVO01000016">
    <property type="protein sequence ID" value="KAF0029718.1"/>
    <property type="molecule type" value="Genomic_DNA"/>
</dbReference>
<dbReference type="Proteomes" id="UP000438429">
    <property type="component" value="Unassembled WGS sequence"/>
</dbReference>
<feature type="region of interest" description="Disordered" evidence="1">
    <location>
        <begin position="64"/>
        <end position="85"/>
    </location>
</feature>
<gene>
    <name evidence="2" type="ORF">F2P81_018823</name>
</gene>
<sequence>MILYMAKNILVILSTADLSHLPALSRLVRRVQRIECVGMEDMSLVRVRLAVNLPPLTDALKTKNGNTCKADYPENDKQTNQNAGI</sequence>